<feature type="transmembrane region" description="Helical" evidence="8">
    <location>
        <begin position="319"/>
        <end position="341"/>
    </location>
</feature>
<protein>
    <recommendedName>
        <fullName evidence="9">Glycosyltransferase RgtA/B/C/D-like domain-containing protein</fullName>
    </recommendedName>
</protein>
<evidence type="ECO:0000256" key="4">
    <source>
        <dbReference type="ARBA" id="ARBA00022679"/>
    </source>
</evidence>
<dbReference type="Pfam" id="PF13231">
    <property type="entry name" value="PMT_2"/>
    <property type="match status" value="1"/>
</dbReference>
<dbReference type="GO" id="GO:0016763">
    <property type="term" value="F:pentosyltransferase activity"/>
    <property type="evidence" value="ECO:0007669"/>
    <property type="project" value="TreeGrafter"/>
</dbReference>
<keyword evidence="2" id="KW-1003">Cell membrane</keyword>
<feature type="transmembrane region" description="Helical" evidence="8">
    <location>
        <begin position="263"/>
        <end position="285"/>
    </location>
</feature>
<keyword evidence="6 8" id="KW-1133">Transmembrane helix</keyword>
<dbReference type="EMBL" id="UOFZ01000048">
    <property type="protein sequence ID" value="VAX12544.1"/>
    <property type="molecule type" value="Genomic_DNA"/>
</dbReference>
<organism evidence="10">
    <name type="scientific">hydrothermal vent metagenome</name>
    <dbReference type="NCBI Taxonomy" id="652676"/>
    <lineage>
        <taxon>unclassified sequences</taxon>
        <taxon>metagenomes</taxon>
        <taxon>ecological metagenomes</taxon>
    </lineage>
</organism>
<gene>
    <name evidence="10" type="ORF">MNBD_GAMMA24-2179</name>
</gene>
<dbReference type="InterPro" id="IPR050297">
    <property type="entry name" value="LipidA_mod_glycosyltrf_83"/>
</dbReference>
<keyword evidence="3" id="KW-0328">Glycosyltransferase</keyword>
<dbReference type="InterPro" id="IPR038731">
    <property type="entry name" value="RgtA/B/C-like"/>
</dbReference>
<feature type="transmembrane region" description="Helical" evidence="8">
    <location>
        <begin position="234"/>
        <end position="251"/>
    </location>
</feature>
<evidence type="ECO:0000256" key="1">
    <source>
        <dbReference type="ARBA" id="ARBA00004651"/>
    </source>
</evidence>
<comment type="subcellular location">
    <subcellularLocation>
        <location evidence="1">Cell membrane</location>
        <topology evidence="1">Multi-pass membrane protein</topology>
    </subcellularLocation>
</comment>
<evidence type="ECO:0000256" key="6">
    <source>
        <dbReference type="ARBA" id="ARBA00022989"/>
    </source>
</evidence>
<dbReference type="PANTHER" id="PTHR33908">
    <property type="entry name" value="MANNOSYLTRANSFERASE YKCB-RELATED"/>
    <property type="match status" value="1"/>
</dbReference>
<feature type="transmembrane region" description="Helical" evidence="8">
    <location>
        <begin position="143"/>
        <end position="172"/>
    </location>
</feature>
<evidence type="ECO:0000256" key="5">
    <source>
        <dbReference type="ARBA" id="ARBA00022692"/>
    </source>
</evidence>
<evidence type="ECO:0000313" key="10">
    <source>
        <dbReference type="EMBL" id="VAX12544.1"/>
    </source>
</evidence>
<evidence type="ECO:0000256" key="8">
    <source>
        <dbReference type="SAM" id="Phobius"/>
    </source>
</evidence>
<keyword evidence="7 8" id="KW-0472">Membrane</keyword>
<keyword evidence="5 8" id="KW-0812">Transmembrane</keyword>
<keyword evidence="4" id="KW-0808">Transferase</keyword>
<evidence type="ECO:0000256" key="7">
    <source>
        <dbReference type="ARBA" id="ARBA00023136"/>
    </source>
</evidence>
<accession>A0A3B1BL88</accession>
<feature type="transmembrane region" description="Helical" evidence="8">
    <location>
        <begin position="184"/>
        <end position="204"/>
    </location>
</feature>
<evidence type="ECO:0000259" key="9">
    <source>
        <dbReference type="Pfam" id="PF13231"/>
    </source>
</evidence>
<dbReference type="GO" id="GO:0005886">
    <property type="term" value="C:plasma membrane"/>
    <property type="evidence" value="ECO:0007669"/>
    <property type="project" value="UniProtKB-SubCell"/>
</dbReference>
<evidence type="ECO:0000256" key="2">
    <source>
        <dbReference type="ARBA" id="ARBA00022475"/>
    </source>
</evidence>
<dbReference type="GO" id="GO:0008610">
    <property type="term" value="P:lipid biosynthetic process"/>
    <property type="evidence" value="ECO:0007669"/>
    <property type="project" value="UniProtKB-ARBA"/>
</dbReference>
<dbReference type="PANTHER" id="PTHR33908:SF11">
    <property type="entry name" value="MEMBRANE PROTEIN"/>
    <property type="match status" value="1"/>
</dbReference>
<dbReference type="AlphaFoldDB" id="A0A3B1BL88"/>
<feature type="transmembrane region" description="Helical" evidence="8">
    <location>
        <begin position="68"/>
        <end position="86"/>
    </location>
</feature>
<proteinExistence type="predicted"/>
<reference evidence="10" key="1">
    <citation type="submission" date="2018-06" db="EMBL/GenBank/DDBJ databases">
        <authorList>
            <person name="Zhirakovskaya E."/>
        </authorList>
    </citation>
    <scope>NUCLEOTIDE SEQUENCE</scope>
</reference>
<sequence>MQLTERHLWLTLLSTLIIRLLFAHFMPLTGDEMYFIEWGRHLDYGYYDHTPMVGWFLAALLHFGDAPVWLRSPQILIVTFIGWAIYRLLRDTHPQSAVMAAILFLIAPINMLGVLIATDTPLLLWSFLSALCFYRAQRDDSVAWYLLTGLLLGLAFFSKFFAGLLGVAYVLYTLLYVRRGWRPWRGIGLIILGTLPFIFLNLLWNYNHCWDNYLFNLVNRTEGDSFSFELPAKYLLTLIYLLSPPVVYYYIKEGWKNLHPGTGIGVFSSLFIISYGLFLLLSFWVSIGLHWLLSFYPFVFIGMASVFSATALRRTFYFMLPYSLVHVLVLAVLLVMGPGLFRSNENIYRDLVYGFYSGRMVEMLAPYRKEYILATDSYTESAVLSYRSGGVHVPVLGIGSHHARQDDIVTDFRKLDGKNILLLSYSAKLEQHSDWFDSVEIHTLPIAGTKFYYLLGRGFKYKTYRREVLEPVLSHYYQIPDYLPVGRCGMFEKYGKPQPPEGG</sequence>
<name>A0A3B1BL88_9ZZZZ</name>
<feature type="transmembrane region" description="Helical" evidence="8">
    <location>
        <begin position="291"/>
        <end position="312"/>
    </location>
</feature>
<feature type="domain" description="Glycosyltransferase RgtA/B/C/D-like" evidence="9">
    <location>
        <begin position="48"/>
        <end position="204"/>
    </location>
</feature>
<evidence type="ECO:0000256" key="3">
    <source>
        <dbReference type="ARBA" id="ARBA00022676"/>
    </source>
</evidence>
<feature type="transmembrane region" description="Helical" evidence="8">
    <location>
        <begin position="98"/>
        <end position="118"/>
    </location>
</feature>